<feature type="domain" description="Arginyl tRNA synthetase N-terminal" evidence="6">
    <location>
        <begin position="30"/>
        <end position="116"/>
    </location>
</feature>
<accession>A0A0B9A8Q5</accession>
<dbReference type="Proteomes" id="UP000031488">
    <property type="component" value="Unassembled WGS sequence"/>
</dbReference>
<feature type="region of interest" description="Disordered" evidence="4">
    <location>
        <begin position="1"/>
        <end position="24"/>
    </location>
</feature>
<feature type="domain" description="DALR anticodon binding" evidence="5">
    <location>
        <begin position="179"/>
        <end position="300"/>
    </location>
</feature>
<keyword evidence="2" id="KW-0547">Nucleotide-binding</keyword>
<dbReference type="SMART" id="SM01016">
    <property type="entry name" value="Arg_tRNA_synt_N"/>
    <property type="match status" value="1"/>
</dbReference>
<evidence type="ECO:0000259" key="5">
    <source>
        <dbReference type="SMART" id="SM00836"/>
    </source>
</evidence>
<dbReference type="GO" id="GO:0005737">
    <property type="term" value="C:cytoplasm"/>
    <property type="evidence" value="ECO:0007669"/>
    <property type="project" value="InterPro"/>
</dbReference>
<name>A0A0B9A8Q5_BRELN</name>
<dbReference type="SUPFAM" id="SSF47323">
    <property type="entry name" value="Anticodon-binding domain of a subclass of class I aminoacyl-tRNA synthetases"/>
    <property type="match status" value="1"/>
</dbReference>
<dbReference type="PATRIC" id="fig|1703.6.peg.2305"/>
<dbReference type="GO" id="GO:0004814">
    <property type="term" value="F:arginine-tRNA ligase activity"/>
    <property type="evidence" value="ECO:0007669"/>
    <property type="project" value="InterPro"/>
</dbReference>
<sequence length="300" mass="31604">MGIRLVMRAKMTPDSSSQSGPEYSVRVTPEDLQTALARALATADAGLVAPEFAAQIDVLAPTRPELGDWTTPVALRAAASPTKRTELAAHLCTELRTFPEVADAVIAGPGFVNVTLTPAGRAHVICDIVTAEETDAGGGAGPDPTPLRALLSGSDQESVQAPLVYGTDVHIDPVSVDALQRGHAAACREQRRAHRAGIQTEGVDIARLGHPIEARMLNAVAGLPSALERSRRLGEADPFLTALVELGDSVENWIRRCPVTPTVDEDITVTHTSRLLALRAVIIVLAAGLRQLGASAPERI</sequence>
<organism evidence="7 8">
    <name type="scientific">Brevibacterium linens</name>
    <dbReference type="NCBI Taxonomy" id="1703"/>
    <lineage>
        <taxon>Bacteria</taxon>
        <taxon>Bacillati</taxon>
        <taxon>Actinomycetota</taxon>
        <taxon>Actinomycetes</taxon>
        <taxon>Micrococcales</taxon>
        <taxon>Brevibacteriaceae</taxon>
        <taxon>Brevibacterium</taxon>
    </lineage>
</organism>
<keyword evidence="7" id="KW-0030">Aminoacyl-tRNA synthetase</keyword>
<evidence type="ECO:0000313" key="7">
    <source>
        <dbReference type="EMBL" id="KHS51856.1"/>
    </source>
</evidence>
<evidence type="ECO:0000259" key="6">
    <source>
        <dbReference type="SMART" id="SM01016"/>
    </source>
</evidence>
<evidence type="ECO:0000313" key="8">
    <source>
        <dbReference type="Proteomes" id="UP000031488"/>
    </source>
</evidence>
<dbReference type="AlphaFoldDB" id="A0A0B9A8Q5"/>
<evidence type="ECO:0000256" key="1">
    <source>
        <dbReference type="ARBA" id="ARBA00022598"/>
    </source>
</evidence>
<dbReference type="GO" id="GO:0005524">
    <property type="term" value="F:ATP binding"/>
    <property type="evidence" value="ECO:0007669"/>
    <property type="project" value="UniProtKB-KW"/>
</dbReference>
<dbReference type="InterPro" id="IPR005148">
    <property type="entry name" value="Arg-tRNA-synth_N"/>
</dbReference>
<dbReference type="InterPro" id="IPR009080">
    <property type="entry name" value="tRNAsynth_Ia_anticodon-bd"/>
</dbReference>
<dbReference type="Pfam" id="PF05746">
    <property type="entry name" value="DALR_1"/>
    <property type="match status" value="1"/>
</dbReference>
<evidence type="ECO:0000256" key="3">
    <source>
        <dbReference type="ARBA" id="ARBA00022840"/>
    </source>
</evidence>
<keyword evidence="1" id="KW-0436">Ligase</keyword>
<keyword evidence="3" id="KW-0067">ATP-binding</keyword>
<dbReference type="InterPro" id="IPR036695">
    <property type="entry name" value="Arg-tRNA-synth_N_sf"/>
</dbReference>
<evidence type="ECO:0000256" key="4">
    <source>
        <dbReference type="SAM" id="MobiDB-lite"/>
    </source>
</evidence>
<dbReference type="GO" id="GO:0006420">
    <property type="term" value="P:arginyl-tRNA aminoacylation"/>
    <property type="evidence" value="ECO:0007669"/>
    <property type="project" value="InterPro"/>
</dbReference>
<proteinExistence type="predicted"/>
<dbReference type="Pfam" id="PF03485">
    <property type="entry name" value="Arg_tRNA_synt_N"/>
    <property type="match status" value="1"/>
</dbReference>
<keyword evidence="8" id="KW-1185">Reference proteome</keyword>
<dbReference type="InterPro" id="IPR008909">
    <property type="entry name" value="DALR_anticod-bd"/>
</dbReference>
<dbReference type="SUPFAM" id="SSF55190">
    <property type="entry name" value="Arginyl-tRNA synthetase (ArgRS), N-terminal 'additional' domain"/>
    <property type="match status" value="1"/>
</dbReference>
<protein>
    <submittedName>
        <fullName evidence="7">Arginyl tRNA synthetase domain protein</fullName>
    </submittedName>
</protein>
<dbReference type="Gene3D" id="3.30.1360.70">
    <property type="entry name" value="Arginyl tRNA synthetase N-terminal domain"/>
    <property type="match status" value="1"/>
</dbReference>
<reference evidence="7 8" key="1">
    <citation type="submission" date="2014-11" db="EMBL/GenBank/DDBJ databases">
        <title>Draft Genome Sequence of Brevibacterium linens AE038-8.</title>
        <authorList>
            <person name="Maizel D."/>
            <person name="Utturkar S.M."/>
            <person name="Brown S.D."/>
            <person name="Ferrero M."/>
            <person name="Rosen B.P."/>
        </authorList>
    </citation>
    <scope>NUCLEOTIDE SEQUENCE [LARGE SCALE GENOMIC DNA]</scope>
    <source>
        <strain evidence="7 8">AE038-8</strain>
    </source>
</reference>
<comment type="caution">
    <text evidence="7">The sequence shown here is derived from an EMBL/GenBank/DDBJ whole genome shotgun (WGS) entry which is preliminary data.</text>
</comment>
<dbReference type="Gene3D" id="1.10.730.10">
    <property type="entry name" value="Isoleucyl-tRNA Synthetase, Domain 1"/>
    <property type="match status" value="1"/>
</dbReference>
<dbReference type="EMBL" id="JTJZ01000020">
    <property type="protein sequence ID" value="KHS51856.1"/>
    <property type="molecule type" value="Genomic_DNA"/>
</dbReference>
<evidence type="ECO:0000256" key="2">
    <source>
        <dbReference type="ARBA" id="ARBA00022741"/>
    </source>
</evidence>
<gene>
    <name evidence="7" type="ORF">AE0388_2406</name>
</gene>
<dbReference type="SMART" id="SM00836">
    <property type="entry name" value="DALR_1"/>
    <property type="match status" value="1"/>
</dbReference>